<accession>A0A075G9Y4</accession>
<protein>
    <submittedName>
        <fullName evidence="2">Putative integral membrane protein</fullName>
    </submittedName>
</protein>
<feature type="transmembrane region" description="Helical" evidence="1">
    <location>
        <begin position="193"/>
        <end position="214"/>
    </location>
</feature>
<feature type="transmembrane region" description="Helical" evidence="1">
    <location>
        <begin position="258"/>
        <end position="281"/>
    </location>
</feature>
<evidence type="ECO:0000313" key="2">
    <source>
        <dbReference type="EMBL" id="AIE98497.1"/>
    </source>
</evidence>
<proteinExistence type="predicted"/>
<keyword evidence="1" id="KW-1133">Transmembrane helix</keyword>
<evidence type="ECO:0000256" key="1">
    <source>
        <dbReference type="SAM" id="Phobius"/>
    </source>
</evidence>
<name>A0A075G9Y4_9EURY</name>
<organism evidence="2">
    <name type="scientific">uncultured marine group II/III euryarchaeote KM3_05_H10</name>
    <dbReference type="NCBI Taxonomy" id="1457839"/>
    <lineage>
        <taxon>Archaea</taxon>
        <taxon>Methanobacteriati</taxon>
        <taxon>Methanobacteriota</taxon>
        <taxon>environmental samples</taxon>
    </lineage>
</organism>
<feature type="transmembrane region" description="Helical" evidence="1">
    <location>
        <begin position="21"/>
        <end position="42"/>
    </location>
</feature>
<sequence>MGENIQLPMKKGFGATDRVDDWWTSPLAMAAYLGIMVVYGTWRGFMEADFWVFSELGLSGGQGGAAGTMAIESEGSHVLSPLFSPLIIPGGAGLGGPVPQFLWWMSPAMFILIFPAGFRGTCYYYRKAYYRAFFQNPTACAVSKPWNEYKGETRLFLVQNLHRYFLYAAIVYLPILSWDVWQSVNFHQADGTHSWGASVGTLVLALNVILLAGYTFGCHAFRHLVGGGANDWTGSSVARLRYRLWLMSTWFNEKHKDWALYSLFWVMFADLYVYGATMGWWTDLVLWGGIT</sequence>
<feature type="transmembrane region" description="Helical" evidence="1">
    <location>
        <begin position="164"/>
        <end position="181"/>
    </location>
</feature>
<reference evidence="2" key="1">
    <citation type="journal article" date="2014" name="Genome Biol. Evol.">
        <title>Pangenome evidence for extensive interdomain horizontal transfer affecting lineage core and shell genes in uncultured planktonic thaumarchaeota and euryarchaeota.</title>
        <authorList>
            <person name="Deschamps P."/>
            <person name="Zivanovic Y."/>
            <person name="Moreira D."/>
            <person name="Rodriguez-Valera F."/>
            <person name="Lopez-Garcia P."/>
        </authorList>
    </citation>
    <scope>NUCLEOTIDE SEQUENCE</scope>
</reference>
<feature type="transmembrane region" description="Helical" evidence="1">
    <location>
        <begin position="101"/>
        <end position="125"/>
    </location>
</feature>
<keyword evidence="1" id="KW-0812">Transmembrane</keyword>
<dbReference type="AlphaFoldDB" id="A0A075G9Y4"/>
<keyword evidence="1" id="KW-0472">Membrane</keyword>
<dbReference type="EMBL" id="KF900537">
    <property type="protein sequence ID" value="AIE98497.1"/>
    <property type="molecule type" value="Genomic_DNA"/>
</dbReference>